<feature type="transmembrane region" description="Helical" evidence="8">
    <location>
        <begin position="238"/>
        <end position="269"/>
    </location>
</feature>
<evidence type="ECO:0000313" key="10">
    <source>
        <dbReference type="Proteomes" id="UP000634529"/>
    </source>
</evidence>
<accession>A0ABR9ASR6</accession>
<organism evidence="9 10">
    <name type="scientific">Paenibacillus arenosi</name>
    <dbReference type="NCBI Taxonomy" id="2774142"/>
    <lineage>
        <taxon>Bacteria</taxon>
        <taxon>Bacillati</taxon>
        <taxon>Bacillota</taxon>
        <taxon>Bacilli</taxon>
        <taxon>Bacillales</taxon>
        <taxon>Paenibacillaceae</taxon>
        <taxon>Paenibacillus</taxon>
    </lineage>
</organism>
<dbReference type="PANTHER" id="PTHR30472">
    <property type="entry name" value="FERRIC ENTEROBACTIN TRANSPORT SYSTEM PERMEASE PROTEIN"/>
    <property type="match status" value="1"/>
</dbReference>
<name>A0ABR9ASR6_9BACL</name>
<feature type="transmembrane region" description="Helical" evidence="8">
    <location>
        <begin position="154"/>
        <end position="175"/>
    </location>
</feature>
<comment type="caution">
    <text evidence="9">The sequence shown here is derived from an EMBL/GenBank/DDBJ whole genome shotgun (WGS) entry which is preliminary data.</text>
</comment>
<evidence type="ECO:0000256" key="8">
    <source>
        <dbReference type="SAM" id="Phobius"/>
    </source>
</evidence>
<dbReference type="PANTHER" id="PTHR30472:SF65">
    <property type="entry name" value="SIDEROPHORE TRANSPORT SYSTEM PERMEASE PROTEIN YFIZ-RELATED"/>
    <property type="match status" value="1"/>
</dbReference>
<dbReference type="InterPro" id="IPR000522">
    <property type="entry name" value="ABC_transptr_permease_BtuC"/>
</dbReference>
<comment type="subcellular location">
    <subcellularLocation>
        <location evidence="1">Cell membrane</location>
        <topology evidence="1">Multi-pass membrane protein</topology>
    </subcellularLocation>
</comment>
<keyword evidence="7 8" id="KW-0472">Membrane</keyword>
<evidence type="ECO:0000256" key="4">
    <source>
        <dbReference type="ARBA" id="ARBA00022475"/>
    </source>
</evidence>
<comment type="similarity">
    <text evidence="2">Belongs to the binding-protein-dependent transport system permease family. FecCD subfamily.</text>
</comment>
<feature type="transmembrane region" description="Helical" evidence="8">
    <location>
        <begin position="281"/>
        <end position="299"/>
    </location>
</feature>
<evidence type="ECO:0000256" key="1">
    <source>
        <dbReference type="ARBA" id="ARBA00004651"/>
    </source>
</evidence>
<dbReference type="Pfam" id="PF01032">
    <property type="entry name" value="FecCD"/>
    <property type="match status" value="1"/>
</dbReference>
<dbReference type="CDD" id="cd06550">
    <property type="entry name" value="TM_ABC_iron-siderophores_like"/>
    <property type="match status" value="1"/>
</dbReference>
<proteinExistence type="inferred from homology"/>
<dbReference type="SUPFAM" id="SSF81345">
    <property type="entry name" value="ABC transporter involved in vitamin B12 uptake, BtuC"/>
    <property type="match status" value="1"/>
</dbReference>
<keyword evidence="3" id="KW-0813">Transport</keyword>
<evidence type="ECO:0000256" key="6">
    <source>
        <dbReference type="ARBA" id="ARBA00022989"/>
    </source>
</evidence>
<evidence type="ECO:0000256" key="2">
    <source>
        <dbReference type="ARBA" id="ARBA00007935"/>
    </source>
</evidence>
<keyword evidence="4" id="KW-1003">Cell membrane</keyword>
<evidence type="ECO:0000313" key="9">
    <source>
        <dbReference type="EMBL" id="MBD8497162.1"/>
    </source>
</evidence>
<evidence type="ECO:0000256" key="3">
    <source>
        <dbReference type="ARBA" id="ARBA00022448"/>
    </source>
</evidence>
<gene>
    <name evidence="9" type="ORF">IFO66_02485</name>
</gene>
<feature type="transmembrane region" description="Helical" evidence="8">
    <location>
        <begin position="311"/>
        <end position="330"/>
    </location>
</feature>
<feature type="transmembrane region" description="Helical" evidence="8">
    <location>
        <begin position="195"/>
        <end position="217"/>
    </location>
</feature>
<dbReference type="Proteomes" id="UP000634529">
    <property type="component" value="Unassembled WGS sequence"/>
</dbReference>
<feature type="transmembrane region" description="Helical" evidence="8">
    <location>
        <begin position="122"/>
        <end position="142"/>
    </location>
</feature>
<keyword evidence="5 8" id="KW-0812">Transmembrane</keyword>
<evidence type="ECO:0000256" key="5">
    <source>
        <dbReference type="ARBA" id="ARBA00022692"/>
    </source>
</evidence>
<dbReference type="Gene3D" id="1.10.3470.10">
    <property type="entry name" value="ABC transporter involved in vitamin B12 uptake, BtuC"/>
    <property type="match status" value="1"/>
</dbReference>
<sequence length="336" mass="35516">MMSILASTRSKWIVLLLGIALLGATSLCSLLFGLERFTLATMWNSFTAFDNSREHLLIQTVRLPATLIAITVGASSAIAGAILQAMTRNPLADSSLLGINSGSAMFIVLAISLLRIDMGTQEVIWVSFIGATVIAIFIMAIGSIGSEGNMPIRITLAGSAVTALASSVTSGVMVYDNFTMDQALFWLTGSVSGRTMAHWMSIAPYIAIGLILALVLARAINVMAMGNDVAKGLGQRTLFVKFCCLFTVILLAGGSVALAGPIAFIGLMIPHMCRSLVGQDHAWLFPYCAIAGAILLVGADTVSRFILGGEYVPVGVITAFLGVPFLIVIARRKILR</sequence>
<dbReference type="InterPro" id="IPR037294">
    <property type="entry name" value="ABC_BtuC-like"/>
</dbReference>
<feature type="transmembrane region" description="Helical" evidence="8">
    <location>
        <begin position="63"/>
        <end position="83"/>
    </location>
</feature>
<evidence type="ECO:0000256" key="7">
    <source>
        <dbReference type="ARBA" id="ARBA00023136"/>
    </source>
</evidence>
<keyword evidence="6 8" id="KW-1133">Transmembrane helix</keyword>
<keyword evidence="10" id="KW-1185">Reference proteome</keyword>
<dbReference type="EMBL" id="JACYTN010000001">
    <property type="protein sequence ID" value="MBD8497162.1"/>
    <property type="molecule type" value="Genomic_DNA"/>
</dbReference>
<feature type="transmembrane region" description="Helical" evidence="8">
    <location>
        <begin position="95"/>
        <end position="116"/>
    </location>
</feature>
<reference evidence="9 10" key="1">
    <citation type="submission" date="2020-09" db="EMBL/GenBank/DDBJ databases">
        <title>Paenibacillus sp. CAU 1523 isolated from sand of Haeundae Beach.</title>
        <authorList>
            <person name="Kim W."/>
        </authorList>
    </citation>
    <scope>NUCLEOTIDE SEQUENCE [LARGE SCALE GENOMIC DNA]</scope>
    <source>
        <strain evidence="9 10">CAU 1523</strain>
    </source>
</reference>
<feature type="transmembrane region" description="Helical" evidence="8">
    <location>
        <begin position="12"/>
        <end position="34"/>
    </location>
</feature>
<protein>
    <submittedName>
        <fullName evidence="9">Iron ABC transporter permease</fullName>
    </submittedName>
</protein>